<keyword evidence="3" id="KW-1185">Reference proteome</keyword>
<gene>
    <name evidence="2" type="ORF">A6A03_17115</name>
</gene>
<reference evidence="2 3" key="1">
    <citation type="submission" date="2016-04" db="EMBL/GenBank/DDBJ databases">
        <title>Chloroflexus islandicus sp. nov., a thermophilic filamentous anoxygenic phototrophic bacterium from geyser Strokkur (Iceland).</title>
        <authorList>
            <person name="Gaisin V.A."/>
            <person name="Kalashnikov A.M."/>
            <person name="Sukhacheva M.V."/>
            <person name="Grouzdev D.S."/>
            <person name="Ivanov T.M."/>
            <person name="Kuznetsov B."/>
            <person name="Gorlenko V.M."/>
        </authorList>
    </citation>
    <scope>NUCLEOTIDE SEQUENCE [LARGE SCALE GENOMIC DNA]</scope>
    <source>
        <strain evidence="3">isl-2</strain>
    </source>
</reference>
<evidence type="ECO:0000259" key="1">
    <source>
        <dbReference type="Pfam" id="PF03819"/>
    </source>
</evidence>
<dbReference type="PANTHER" id="PTHR46523:SF1">
    <property type="entry name" value="DCTP PYROPHOSPHATASE 1"/>
    <property type="match status" value="1"/>
</dbReference>
<accession>A0A178M8H4</accession>
<dbReference type="Gene3D" id="1.10.287.1080">
    <property type="entry name" value="MazG-like"/>
    <property type="match status" value="1"/>
</dbReference>
<dbReference type="InterPro" id="IPR052555">
    <property type="entry name" value="dCTP_Pyrophosphatase"/>
</dbReference>
<dbReference type="InterPro" id="IPR011379">
    <property type="entry name" value="MazG-related_GP37"/>
</dbReference>
<organism evidence="2 3">
    <name type="scientific">Chloroflexus islandicus</name>
    <dbReference type="NCBI Taxonomy" id="1707952"/>
    <lineage>
        <taxon>Bacteria</taxon>
        <taxon>Bacillati</taxon>
        <taxon>Chloroflexota</taxon>
        <taxon>Chloroflexia</taxon>
        <taxon>Chloroflexales</taxon>
        <taxon>Chloroflexineae</taxon>
        <taxon>Chloroflexaceae</taxon>
        <taxon>Chloroflexus</taxon>
    </lineage>
</organism>
<protein>
    <submittedName>
        <fullName evidence="2">Nucleotide pyrophosphohydrolase</fullName>
    </submittedName>
</protein>
<name>A0A178M8H4_9CHLR</name>
<dbReference type="Proteomes" id="UP000078287">
    <property type="component" value="Unassembled WGS sequence"/>
</dbReference>
<dbReference type="RefSeq" id="WP_066789410.1">
    <property type="nucleotide sequence ID" value="NZ_LWQS01000068.1"/>
</dbReference>
<dbReference type="AlphaFoldDB" id="A0A178M8H4"/>
<dbReference type="InterPro" id="IPR004518">
    <property type="entry name" value="MazG-like_dom"/>
</dbReference>
<comment type="caution">
    <text evidence="2">The sequence shown here is derived from an EMBL/GenBank/DDBJ whole genome shotgun (WGS) entry which is preliminary data.</text>
</comment>
<dbReference type="PIRSF" id="PIRSF006639">
    <property type="entry name" value="UCP006639_pph"/>
    <property type="match status" value="1"/>
</dbReference>
<evidence type="ECO:0000313" key="3">
    <source>
        <dbReference type="Proteomes" id="UP000078287"/>
    </source>
</evidence>
<keyword evidence="2" id="KW-0378">Hydrolase</keyword>
<dbReference type="PANTHER" id="PTHR46523">
    <property type="entry name" value="DCTP PYROPHOSPHATASE 1"/>
    <property type="match status" value="1"/>
</dbReference>
<evidence type="ECO:0000313" key="2">
    <source>
        <dbReference type="EMBL" id="OAN44338.1"/>
    </source>
</evidence>
<dbReference type="Pfam" id="PF03819">
    <property type="entry name" value="MazG"/>
    <property type="match status" value="1"/>
</dbReference>
<dbReference type="CDD" id="cd11541">
    <property type="entry name" value="NTP-PPase_u4"/>
    <property type="match status" value="1"/>
</dbReference>
<dbReference type="OrthoDB" id="350573at2"/>
<feature type="domain" description="NTP pyrophosphohydrolase MazG-like" evidence="1">
    <location>
        <begin position="28"/>
        <end position="98"/>
    </location>
</feature>
<dbReference type="EMBL" id="LWQS01000068">
    <property type="protein sequence ID" value="OAN44338.1"/>
    <property type="molecule type" value="Genomic_DNA"/>
</dbReference>
<proteinExistence type="predicted"/>
<sequence length="108" mass="12015">MNADEYQHLAMRTLAAGLSPQERLTNAALGLNGEAGEFADTVKKHLFHGHPLDREALMKELGDVLWYVALACDTLDISLGAVMAANIEKLRRRYPEGFSSERSQQRSE</sequence>
<dbReference type="SUPFAM" id="SSF101386">
    <property type="entry name" value="all-alpha NTP pyrophosphatases"/>
    <property type="match status" value="1"/>
</dbReference>
<dbReference type="GO" id="GO:0016787">
    <property type="term" value="F:hydrolase activity"/>
    <property type="evidence" value="ECO:0007669"/>
    <property type="project" value="UniProtKB-KW"/>
</dbReference>
<dbReference type="STRING" id="1707952.A6A03_17115"/>